<dbReference type="Gene3D" id="1.10.510.10">
    <property type="entry name" value="Transferase(Phosphotransferase) domain 1"/>
    <property type="match status" value="1"/>
</dbReference>
<dbReference type="GO" id="GO:0005524">
    <property type="term" value="F:ATP binding"/>
    <property type="evidence" value="ECO:0007669"/>
    <property type="project" value="UniProtKB-UniRule"/>
</dbReference>
<dbReference type="PANTHER" id="PTHR24342">
    <property type="entry name" value="SERINE/THREONINE-PROTEIN KINASE 17"/>
    <property type="match status" value="1"/>
</dbReference>
<evidence type="ECO:0000256" key="2">
    <source>
        <dbReference type="ARBA" id="ARBA00022679"/>
    </source>
</evidence>
<dbReference type="Pfam" id="PF00531">
    <property type="entry name" value="Death"/>
    <property type="match status" value="1"/>
</dbReference>
<dbReference type="PROSITE" id="PS00107">
    <property type="entry name" value="PROTEIN_KINASE_ATP"/>
    <property type="match status" value="1"/>
</dbReference>
<dbReference type="Gene3D" id="3.30.200.20">
    <property type="entry name" value="Phosphorylase Kinase, domain 1"/>
    <property type="match status" value="1"/>
</dbReference>
<evidence type="ECO:0000256" key="8">
    <source>
        <dbReference type="SAM" id="MobiDB-lite"/>
    </source>
</evidence>
<feature type="compositionally biased region" description="Low complexity" evidence="8">
    <location>
        <begin position="1304"/>
        <end position="1324"/>
    </location>
</feature>
<dbReference type="GO" id="GO:0005634">
    <property type="term" value="C:nucleus"/>
    <property type="evidence" value="ECO:0007669"/>
    <property type="project" value="TreeGrafter"/>
</dbReference>
<feature type="repeat" description="ANK" evidence="6">
    <location>
        <begin position="621"/>
        <end position="653"/>
    </location>
</feature>
<feature type="repeat" description="ANK" evidence="6">
    <location>
        <begin position="522"/>
        <end position="554"/>
    </location>
</feature>
<feature type="domain" description="Death" evidence="10">
    <location>
        <begin position="1218"/>
        <end position="1289"/>
    </location>
</feature>
<dbReference type="PROSITE" id="PS50088">
    <property type="entry name" value="ANK_REPEAT"/>
    <property type="match status" value="4"/>
</dbReference>
<dbReference type="Pfam" id="PF12796">
    <property type="entry name" value="Ank_2"/>
    <property type="match status" value="2"/>
</dbReference>
<keyword evidence="12" id="KW-1185">Reference proteome</keyword>
<dbReference type="Gene3D" id="1.25.40.20">
    <property type="entry name" value="Ankyrin repeat-containing domain"/>
    <property type="match status" value="4"/>
</dbReference>
<keyword evidence="2" id="KW-0808">Transferase</keyword>
<dbReference type="InterPro" id="IPR000719">
    <property type="entry name" value="Prot_kinase_dom"/>
</dbReference>
<evidence type="ECO:0000256" key="4">
    <source>
        <dbReference type="ARBA" id="ARBA00022777"/>
    </source>
</evidence>
<dbReference type="InterPro" id="IPR000488">
    <property type="entry name" value="Death_dom"/>
</dbReference>
<dbReference type="GO" id="GO:0004674">
    <property type="term" value="F:protein serine/threonine kinase activity"/>
    <property type="evidence" value="ECO:0007669"/>
    <property type="project" value="UniProtKB-KW"/>
</dbReference>
<dbReference type="InterPro" id="IPR036770">
    <property type="entry name" value="Ankyrin_rpt-contain_sf"/>
</dbReference>
<evidence type="ECO:0000256" key="1">
    <source>
        <dbReference type="ARBA" id="ARBA00022527"/>
    </source>
</evidence>
<dbReference type="SMART" id="SM00005">
    <property type="entry name" value="DEATH"/>
    <property type="match status" value="1"/>
</dbReference>
<keyword evidence="4" id="KW-0418">Kinase</keyword>
<protein>
    <recommendedName>
        <fullName evidence="13">Non-specific serine/threonine protein kinase</fullName>
    </recommendedName>
</protein>
<feature type="repeat" description="ANK" evidence="6">
    <location>
        <begin position="587"/>
        <end position="610"/>
    </location>
</feature>
<evidence type="ECO:0000256" key="7">
    <source>
        <dbReference type="PROSITE-ProRule" id="PRU10141"/>
    </source>
</evidence>
<reference evidence="11 12" key="1">
    <citation type="journal article" date="2016" name="Nat. Commun.">
        <title>Extremotolerant tardigrade genome and improved radiotolerance of human cultured cells by tardigrade-unique protein.</title>
        <authorList>
            <person name="Hashimoto T."/>
            <person name="Horikawa D.D."/>
            <person name="Saito Y."/>
            <person name="Kuwahara H."/>
            <person name="Kozuka-Hata H."/>
            <person name="Shin-I T."/>
            <person name="Minakuchi Y."/>
            <person name="Ohishi K."/>
            <person name="Motoyama A."/>
            <person name="Aizu T."/>
            <person name="Enomoto A."/>
            <person name="Kondo K."/>
            <person name="Tanaka S."/>
            <person name="Hara Y."/>
            <person name="Koshikawa S."/>
            <person name="Sagara H."/>
            <person name="Miura T."/>
            <person name="Yokobori S."/>
            <person name="Miyagawa K."/>
            <person name="Suzuki Y."/>
            <person name="Kubo T."/>
            <person name="Oyama M."/>
            <person name="Kohara Y."/>
            <person name="Fujiyama A."/>
            <person name="Arakawa K."/>
            <person name="Katayama T."/>
            <person name="Toyoda A."/>
            <person name="Kunieda T."/>
        </authorList>
    </citation>
    <scope>NUCLEOTIDE SEQUENCE [LARGE SCALE GENOMIC DNA]</scope>
    <source>
        <strain evidence="11 12">YOKOZUNA-1</strain>
    </source>
</reference>
<dbReference type="FunFam" id="1.10.510.10:FF:000571">
    <property type="entry name" value="Maternal embryonic leucine zipper kinase"/>
    <property type="match status" value="1"/>
</dbReference>
<dbReference type="SMART" id="SM00248">
    <property type="entry name" value="ANK"/>
    <property type="match status" value="8"/>
</dbReference>
<evidence type="ECO:0000256" key="5">
    <source>
        <dbReference type="ARBA" id="ARBA00022840"/>
    </source>
</evidence>
<name>A0A1D1VE64_RAMVA</name>
<evidence type="ECO:0000313" key="12">
    <source>
        <dbReference type="Proteomes" id="UP000186922"/>
    </source>
</evidence>
<evidence type="ECO:0000259" key="9">
    <source>
        <dbReference type="PROSITE" id="PS50011"/>
    </source>
</evidence>
<dbReference type="PROSITE" id="PS50011">
    <property type="entry name" value="PROTEIN_KINASE_DOM"/>
    <property type="match status" value="1"/>
</dbReference>
<dbReference type="InterPro" id="IPR011009">
    <property type="entry name" value="Kinase-like_dom_sf"/>
</dbReference>
<gene>
    <name evidence="11" type="primary">RvY_10121-1</name>
    <name evidence="11" type="synonym">RvY_10121.1</name>
    <name evidence="11" type="ORF">RvY_10121</name>
</gene>
<feature type="domain" description="Protein kinase" evidence="9">
    <location>
        <begin position="16"/>
        <end position="280"/>
    </location>
</feature>
<dbReference type="InterPro" id="IPR011029">
    <property type="entry name" value="DEATH-like_dom_sf"/>
</dbReference>
<evidence type="ECO:0000313" key="11">
    <source>
        <dbReference type="EMBL" id="GAU99075.1"/>
    </source>
</evidence>
<keyword evidence="5 7" id="KW-0067">ATP-binding</keyword>
<accession>A0A1D1VE64</accession>
<dbReference type="SMART" id="SM00220">
    <property type="entry name" value="S_TKc"/>
    <property type="match status" value="1"/>
</dbReference>
<dbReference type="Gene3D" id="1.10.533.10">
    <property type="entry name" value="Death Domain, Fas"/>
    <property type="match status" value="1"/>
</dbReference>
<dbReference type="InterPro" id="IPR008271">
    <property type="entry name" value="Ser/Thr_kinase_AS"/>
</dbReference>
<dbReference type="GO" id="GO:0043065">
    <property type="term" value="P:positive regulation of apoptotic process"/>
    <property type="evidence" value="ECO:0007669"/>
    <property type="project" value="TreeGrafter"/>
</dbReference>
<feature type="region of interest" description="Disordered" evidence="8">
    <location>
        <begin position="1302"/>
        <end position="1324"/>
    </location>
</feature>
<dbReference type="Pfam" id="PF13857">
    <property type="entry name" value="Ank_5"/>
    <property type="match status" value="1"/>
</dbReference>
<organism evidence="11 12">
    <name type="scientific">Ramazzottius varieornatus</name>
    <name type="common">Water bear</name>
    <name type="synonym">Tardigrade</name>
    <dbReference type="NCBI Taxonomy" id="947166"/>
    <lineage>
        <taxon>Eukaryota</taxon>
        <taxon>Metazoa</taxon>
        <taxon>Ecdysozoa</taxon>
        <taxon>Tardigrada</taxon>
        <taxon>Eutardigrada</taxon>
        <taxon>Parachela</taxon>
        <taxon>Hypsibioidea</taxon>
        <taxon>Ramazzottiidae</taxon>
        <taxon>Ramazzottius</taxon>
    </lineage>
</organism>
<sequence>MVRSVEYEKGSFEDKYEVIRELGSGHFAVVRQCVEKATGQAYAAKFIRKRRQKFSRRGAALEDIDNEIALLSSLKHDNIISLHQVFQDDSHVILILELVSGGELFHYLSEREHLSEEDASIFVQQILFGLDHLHQHGIAHLDLKPENILLRSAESQVIKIIDFGLAKRLDHTANGGKEVKCMMGTAEFVAPEVVNYEALSLQTDMWSVGVITYMLLSGSSPFAGQDQQETFTNITRAEFDFDEEVFSTTSDLAKDFIKRLLVREPRKRFTPKQALEHPWIRPRNSQQAVKRKASAINMTRLKAFSAKRRWQKSLRVVKLCNRLSKGNRPSSTASILSNDGSSNETLDMPENFVTRAIFCAVEDGNRQGLERLLSMATVDLNTSNELGITAAHVAAGAGRSHILSLLHETYRLSVTSQDHYGDTPLHWAARQGHQETLTYLLAQNADVSVLNLNQETALSQAVRYGHKALFGDILSRLDPPTINALNSDGDGSIHLGAWYGSSECLLELLKSDKVDRNLQNAQRETALHIAASKGALACMEVLVKQGASCDIPDTSGWVPLVTALKNFQPEAVHHLLERSKLTVVDKDGNSLLHHAAETGDMTVVELLLEKHGEMLKKVSNNGATPLHHAARHGHLEIARLFCASGADVEALDAEGLSAEVAAYLNGHKDVGDFLKTLSDPSVRAKLLNELKTKGGPLSCFTVRVLGHPRVGKTSFVKSLQTSSVGNFARKGSAFFRRNGKKPAPTKSSSMTNMHQMRHGYPLFCTTCVSLAPEFDVAMFELSADPLCLQMYDHLVKYTECLNIVMFSLAESTAVQRQQVSFWLRLLSLSFIPEDSLGFSGKSTNAPVVLLVGTHADTVKCSKDKNGLVNNPMAFTLVENMRKHFGCELTILPNIFVVDNNGKVAGSNLTMVKTCMLSIGKQLRARQELSSVLLKKVQDRLPVWRASRLLLDKKKFLDAVQKEANQLITFKHAEVLVRQLVFIGEIALVDHHVIISPHHLFNQLVMPFLYGQVQLKNSRSVFRPRDLHFIFTNYWHNTVEVTEAMKILGACVQTGAGDSTQVEFPALVDSSITKPSFPNVNNTLSVRMKIPDFPSYPLLVFPRLLSHMREHTISNKNFQGLQFFFRGLKLMDSLIVSWNPQAESIEVCGKGDVSVVKDVCSAVEAAVTSLLPGALLESSVYINGQQVPCFPTDDLKVQDLPLPLLARLCRYLDPRNAFGQDWCLLAVKLGLYDRLMPKLNGSSPSMESMTSLLLKEWTGNPEMKPTVQNLLDGLEQIERPEVANVLRKFLPLYNFVLDGSLMEATSPSSPSDKTLSSMSSSVLSR</sequence>
<dbReference type="STRING" id="947166.A0A1D1VE64"/>
<dbReference type="PANTHER" id="PTHR24342:SF14">
    <property type="entry name" value="DEATH-ASSOCIATED PROTEIN KINASE DAPK-1"/>
    <property type="match status" value="1"/>
</dbReference>
<dbReference type="PROSITE" id="PS50297">
    <property type="entry name" value="ANK_REP_REGION"/>
    <property type="match status" value="4"/>
</dbReference>
<dbReference type="PROSITE" id="PS00108">
    <property type="entry name" value="PROTEIN_KINASE_ST"/>
    <property type="match status" value="1"/>
</dbReference>
<dbReference type="InterPro" id="IPR002110">
    <property type="entry name" value="Ankyrin_rpt"/>
</dbReference>
<feature type="binding site" evidence="7">
    <location>
        <position position="49"/>
    </location>
    <ligand>
        <name>ATP</name>
        <dbReference type="ChEBI" id="CHEBI:30616"/>
    </ligand>
</feature>
<dbReference type="Proteomes" id="UP000186922">
    <property type="component" value="Unassembled WGS sequence"/>
</dbReference>
<dbReference type="InterPro" id="IPR017441">
    <property type="entry name" value="Protein_kinase_ATP_BS"/>
</dbReference>
<evidence type="ECO:0000256" key="3">
    <source>
        <dbReference type="ARBA" id="ARBA00022741"/>
    </source>
</evidence>
<dbReference type="EMBL" id="BDGG01000005">
    <property type="protein sequence ID" value="GAU99075.1"/>
    <property type="molecule type" value="Genomic_DNA"/>
</dbReference>
<keyword evidence="1" id="KW-0723">Serine/threonine-protein kinase</keyword>
<keyword evidence="3 7" id="KW-0547">Nucleotide-binding</keyword>
<evidence type="ECO:0000259" key="10">
    <source>
        <dbReference type="PROSITE" id="PS50017"/>
    </source>
</evidence>
<dbReference type="SUPFAM" id="SSF47986">
    <property type="entry name" value="DEATH domain"/>
    <property type="match status" value="1"/>
</dbReference>
<evidence type="ECO:0000256" key="6">
    <source>
        <dbReference type="PROSITE-ProRule" id="PRU00023"/>
    </source>
</evidence>
<proteinExistence type="predicted"/>
<feature type="repeat" description="ANK" evidence="6">
    <location>
        <begin position="420"/>
        <end position="452"/>
    </location>
</feature>
<dbReference type="GO" id="GO:0035556">
    <property type="term" value="P:intracellular signal transduction"/>
    <property type="evidence" value="ECO:0007669"/>
    <property type="project" value="TreeGrafter"/>
</dbReference>
<dbReference type="PRINTS" id="PR01415">
    <property type="entry name" value="ANKYRIN"/>
</dbReference>
<evidence type="ECO:0008006" key="13">
    <source>
        <dbReference type="Google" id="ProtNLM"/>
    </source>
</evidence>
<dbReference type="SUPFAM" id="SSF48403">
    <property type="entry name" value="Ankyrin repeat"/>
    <property type="match status" value="1"/>
</dbReference>
<dbReference type="FunFam" id="3.30.200.20:FF:000042">
    <property type="entry name" value="Aurora kinase A"/>
    <property type="match status" value="1"/>
</dbReference>
<dbReference type="SUPFAM" id="SSF56112">
    <property type="entry name" value="Protein kinase-like (PK-like)"/>
    <property type="match status" value="1"/>
</dbReference>
<dbReference type="PROSITE" id="PS50017">
    <property type="entry name" value="DEATH_DOMAIN"/>
    <property type="match status" value="1"/>
</dbReference>
<dbReference type="GO" id="GO:0045087">
    <property type="term" value="P:innate immune response"/>
    <property type="evidence" value="ECO:0007669"/>
    <property type="project" value="UniProtKB-ARBA"/>
</dbReference>
<dbReference type="OrthoDB" id="504170at2759"/>
<dbReference type="Pfam" id="PF00069">
    <property type="entry name" value="Pkinase"/>
    <property type="match status" value="1"/>
</dbReference>
<keyword evidence="6" id="KW-0040">ANK repeat</keyword>
<comment type="caution">
    <text evidence="11">The sequence shown here is derived from an EMBL/GenBank/DDBJ whole genome shotgun (WGS) entry which is preliminary data.</text>
</comment>